<sequence>MTAAKMYQRSAGRGWPVRVPAPGDPADLLVPGDDAPSGPEVVATLVEGVVVHGSL</sequence>
<accession>A0AC61U5W1</accession>
<evidence type="ECO:0000313" key="1">
    <source>
        <dbReference type="EMBL" id="UUZ45207.1"/>
    </source>
</evidence>
<dbReference type="EMBL" id="CP087977">
    <property type="protein sequence ID" value="UUZ45207.1"/>
    <property type="molecule type" value="Genomic_DNA"/>
</dbReference>
<reference evidence="1" key="1">
    <citation type="submission" date="2021-11" db="EMBL/GenBank/DDBJ databases">
        <title>Study of the species diversity of bacterial strains isolated from a unique natural object - Shulgan-Tash cave (Bashkiria).</title>
        <authorList>
            <person name="Sazanova A.L."/>
            <person name="Chirak E.R."/>
            <person name="Safronova V.I."/>
        </authorList>
    </citation>
    <scope>NUCLEOTIDE SEQUENCE</scope>
    <source>
        <strain evidence="1">P1</strain>
    </source>
</reference>
<proteinExistence type="predicted"/>
<evidence type="ECO:0000313" key="2">
    <source>
        <dbReference type="Proteomes" id="UP001059663"/>
    </source>
</evidence>
<gene>
    <name evidence="1" type="ORF">LP422_02775</name>
</gene>
<name>A0AC61U5W1_9MICO</name>
<protein>
    <submittedName>
        <fullName evidence="1">Uncharacterized protein</fullName>
    </submittedName>
</protein>
<organism evidence="1 2">
    <name type="scientific">Janibacter limosus</name>
    <dbReference type="NCBI Taxonomy" id="53458"/>
    <lineage>
        <taxon>Bacteria</taxon>
        <taxon>Bacillati</taxon>
        <taxon>Actinomycetota</taxon>
        <taxon>Actinomycetes</taxon>
        <taxon>Micrococcales</taxon>
        <taxon>Intrasporangiaceae</taxon>
        <taxon>Janibacter</taxon>
    </lineage>
</organism>
<dbReference type="Proteomes" id="UP001059663">
    <property type="component" value="Chromosome"/>
</dbReference>